<feature type="compositionally biased region" description="Acidic residues" evidence="1">
    <location>
        <begin position="118"/>
        <end position="127"/>
    </location>
</feature>
<evidence type="ECO:0000313" key="2">
    <source>
        <dbReference type="EMBL" id="PKC01483.1"/>
    </source>
</evidence>
<dbReference type="Proteomes" id="UP000232722">
    <property type="component" value="Unassembled WGS sequence"/>
</dbReference>
<dbReference type="VEuPathDB" id="FungiDB:RhiirA1_468262"/>
<evidence type="ECO:0000313" key="3">
    <source>
        <dbReference type="Proteomes" id="UP000232722"/>
    </source>
</evidence>
<feature type="region of interest" description="Disordered" evidence="1">
    <location>
        <begin position="93"/>
        <end position="127"/>
    </location>
</feature>
<feature type="region of interest" description="Disordered" evidence="1">
    <location>
        <begin position="238"/>
        <end position="257"/>
    </location>
</feature>
<dbReference type="AlphaFoldDB" id="A0A2N0P3W9"/>
<accession>A0A2N0P3W9</accession>
<comment type="caution">
    <text evidence="2">The sequence shown here is derived from an EMBL/GenBank/DDBJ whole genome shotgun (WGS) entry which is preliminary data.</text>
</comment>
<protein>
    <submittedName>
        <fullName evidence="2">Uncharacterized protein</fullName>
    </submittedName>
</protein>
<evidence type="ECO:0000256" key="1">
    <source>
        <dbReference type="SAM" id="MobiDB-lite"/>
    </source>
</evidence>
<sequence length="416" mass="47832">MTFQEYLIGTCLSCKKCLYCGVEFIKIAFTQISKPTLPLKQREYIQESITRFGYSLDITTTFKFSFCLACNSAFQRKKSNTNSKSSTPCKISLEFDSNRNSPEDDEPAQTRSNSIDLNESDDKDNDNIEISEKSDAEQVISFNLIIKPFTGPALPSKWMEIEVSSLNDILADIHLCVKKLTGNKNIMHPDYLVSFKSEKAAGAGTQLVDLQDYKKFLLDYKKLTEKNTNMAVIMSLKNDKKKKQRGRKENLYSEDSEDENIDLQKKKRKEIPKVDNFSEILQQEGRIIQELRKQYKCDQHDACFVDNGRHIKLTAMHLQCWTKEIIRGTTDNTQMPNLPIFSQSNSVKTFTSTTPFTTSIPIASNSNFNTPFFLLFHLKYESLDGNEEFTTKFKDIFKEERISVSQICDLTDIEFD</sequence>
<proteinExistence type="predicted"/>
<reference evidence="2 3" key="2">
    <citation type="submission" date="2017-09" db="EMBL/GenBank/DDBJ databases">
        <title>Extensive intraspecific genome diversity in a model arbuscular mycorrhizal fungus.</title>
        <authorList>
            <person name="Chen E.C."/>
            <person name="Morin E."/>
            <person name="Beaudet D."/>
            <person name="Noel J."/>
            <person name="Ndikumana S."/>
            <person name="Charron P."/>
            <person name="St-Onge C."/>
            <person name="Giorgi J."/>
            <person name="Grigoriev I.V."/>
            <person name="Roux C."/>
            <person name="Martin F.M."/>
            <person name="Corradi N."/>
        </authorList>
    </citation>
    <scope>NUCLEOTIDE SEQUENCE [LARGE SCALE GENOMIC DNA]</scope>
    <source>
        <strain evidence="2 3">A5</strain>
    </source>
</reference>
<reference evidence="2 3" key="1">
    <citation type="submission" date="2016-04" db="EMBL/GenBank/DDBJ databases">
        <title>Genome analyses suggest a sexual origin of heterokaryosis in a supposedly ancient asexual fungus.</title>
        <authorList>
            <person name="Ropars J."/>
            <person name="Sedzielewska K."/>
            <person name="Noel J."/>
            <person name="Charron P."/>
            <person name="Farinelli L."/>
            <person name="Marton T."/>
            <person name="Kruger M."/>
            <person name="Pelin A."/>
            <person name="Brachmann A."/>
            <person name="Corradi N."/>
        </authorList>
    </citation>
    <scope>NUCLEOTIDE SEQUENCE [LARGE SCALE GENOMIC DNA]</scope>
    <source>
        <strain evidence="2 3">A5</strain>
    </source>
</reference>
<organism evidence="2 3">
    <name type="scientific">Rhizophagus irregularis</name>
    <dbReference type="NCBI Taxonomy" id="588596"/>
    <lineage>
        <taxon>Eukaryota</taxon>
        <taxon>Fungi</taxon>
        <taxon>Fungi incertae sedis</taxon>
        <taxon>Mucoromycota</taxon>
        <taxon>Glomeromycotina</taxon>
        <taxon>Glomeromycetes</taxon>
        <taxon>Glomerales</taxon>
        <taxon>Glomeraceae</taxon>
        <taxon>Rhizophagus</taxon>
    </lineage>
</organism>
<gene>
    <name evidence="2" type="ORF">RhiirA5_426603</name>
</gene>
<dbReference type="EMBL" id="LLXJ01001592">
    <property type="protein sequence ID" value="PKC01483.1"/>
    <property type="molecule type" value="Genomic_DNA"/>
</dbReference>
<dbReference type="VEuPathDB" id="FungiDB:RhiirFUN_002506"/>
<name>A0A2N0P3W9_9GLOM</name>
<dbReference type="VEuPathDB" id="FungiDB:FUN_005663"/>